<dbReference type="Proteomes" id="UP001642483">
    <property type="component" value="Unassembled WGS sequence"/>
</dbReference>
<protein>
    <submittedName>
        <fullName evidence="4">Uncharacterized protein</fullName>
    </submittedName>
</protein>
<dbReference type="InterPro" id="IPR000884">
    <property type="entry name" value="TSP1_rpt"/>
</dbReference>
<reference evidence="4 5" key="1">
    <citation type="submission" date="2024-02" db="EMBL/GenBank/DDBJ databases">
        <authorList>
            <person name="Daric V."/>
            <person name="Darras S."/>
        </authorList>
    </citation>
    <scope>NUCLEOTIDE SEQUENCE [LARGE SCALE GENOMIC DNA]</scope>
</reference>
<keyword evidence="1" id="KW-0677">Repeat</keyword>
<evidence type="ECO:0000256" key="3">
    <source>
        <dbReference type="SAM" id="SignalP"/>
    </source>
</evidence>
<proteinExistence type="predicted"/>
<accession>A0ABP0G6L0</accession>
<evidence type="ECO:0000313" key="4">
    <source>
        <dbReference type="EMBL" id="CAK8686508.1"/>
    </source>
</evidence>
<sequence length="679" mass="75219">MKGTVASALCFLMAVQSCIGCHTYITVRRKRQAEESTEPEAEVERTRFLRDYFTACLEDVIDPTAIGSDLDWRSNVDFSVLDSVWYDDTANLDCGFGQTEDCWKDILIRFLEPSSALLPFVRRCIDDYTVDVRRNDGVLQHTLQLARKRRQAVSDIGENGYSSCLGGSIIHEEMERDDLDFDRLADFIRLHTANQTCRTTENIPDRSWPSRFVVLTRTDSNLRRSLRVCGQRFFPQDFPSPRPPGRSGQDDASWAVWAVWSSCSASCGGGIRDRERMCLYRGREDSPLPPSLCLCYLESVGRIIDEDDKQEEPCNTDTCDAPEKFSWAPWLSYSACTATSCGTRGTQARTRNCVNEGGDNVSARFCEGESTEVRICNAPPCPPAVANWGQWSTYTPCSFICGSNGTQTRERDCLVGETVASASLCDRNQVGDISEESRTCPGSPCPTWRVWSSYGACSVTCGEGTQSRTRRCIDPAINQGLNPSLCEGLSTERRICRGRPCLPTRANWGRWSLFTVCSVTCGPGGTQTRERVCSINGQNIVRPGLCPGIPSQDRSCSGPPCGPAAAWGQWGPYSSCSVTCGRGTQIRTRQCIDPSTGRALNPINCDRDGRSGSLPCVFPPCSIVQKRYSPWTPWGSCTRTCGPDATRIRHRCVLTSANRCGEVEREVESCQDVALFCFE</sequence>
<organism evidence="4 5">
    <name type="scientific">Clavelina lepadiformis</name>
    <name type="common">Light-bulb sea squirt</name>
    <name type="synonym">Ascidia lepadiformis</name>
    <dbReference type="NCBI Taxonomy" id="159417"/>
    <lineage>
        <taxon>Eukaryota</taxon>
        <taxon>Metazoa</taxon>
        <taxon>Chordata</taxon>
        <taxon>Tunicata</taxon>
        <taxon>Ascidiacea</taxon>
        <taxon>Aplousobranchia</taxon>
        <taxon>Clavelinidae</taxon>
        <taxon>Clavelina</taxon>
    </lineage>
</organism>
<dbReference type="SMART" id="SM00209">
    <property type="entry name" value="TSP1"/>
    <property type="match status" value="7"/>
</dbReference>
<gene>
    <name evidence="4" type="ORF">CVLEPA_LOCUS18434</name>
</gene>
<keyword evidence="5" id="KW-1185">Reference proteome</keyword>
<dbReference type="InterPro" id="IPR036383">
    <property type="entry name" value="TSP1_rpt_sf"/>
</dbReference>
<evidence type="ECO:0000256" key="1">
    <source>
        <dbReference type="ARBA" id="ARBA00022737"/>
    </source>
</evidence>
<dbReference type="SUPFAM" id="SSF82895">
    <property type="entry name" value="TSP-1 type 1 repeat"/>
    <property type="match status" value="7"/>
</dbReference>
<evidence type="ECO:0000313" key="5">
    <source>
        <dbReference type="Proteomes" id="UP001642483"/>
    </source>
</evidence>
<dbReference type="EMBL" id="CAWYQH010000102">
    <property type="protein sequence ID" value="CAK8686508.1"/>
    <property type="molecule type" value="Genomic_DNA"/>
</dbReference>
<keyword evidence="2" id="KW-1015">Disulfide bond</keyword>
<feature type="signal peptide" evidence="3">
    <location>
        <begin position="1"/>
        <end position="20"/>
    </location>
</feature>
<keyword evidence="3" id="KW-0732">Signal</keyword>
<feature type="chain" id="PRO_5046532750" evidence="3">
    <location>
        <begin position="21"/>
        <end position="679"/>
    </location>
</feature>
<dbReference type="PROSITE" id="PS51257">
    <property type="entry name" value="PROKAR_LIPOPROTEIN"/>
    <property type="match status" value="1"/>
</dbReference>
<dbReference type="PANTHER" id="PTHR22906:SF21">
    <property type="entry name" value="SEMA DOMAIN-CONTAINING PROTEIN"/>
    <property type="match status" value="1"/>
</dbReference>
<dbReference type="PROSITE" id="PS50092">
    <property type="entry name" value="TSP1"/>
    <property type="match status" value="6"/>
</dbReference>
<name>A0ABP0G6L0_CLALP</name>
<dbReference type="Pfam" id="PF00090">
    <property type="entry name" value="TSP_1"/>
    <property type="match status" value="7"/>
</dbReference>
<evidence type="ECO:0000256" key="2">
    <source>
        <dbReference type="ARBA" id="ARBA00023157"/>
    </source>
</evidence>
<comment type="caution">
    <text evidence="4">The sequence shown here is derived from an EMBL/GenBank/DDBJ whole genome shotgun (WGS) entry which is preliminary data.</text>
</comment>
<dbReference type="Gene3D" id="2.20.100.10">
    <property type="entry name" value="Thrombospondin type-1 (TSP1) repeat"/>
    <property type="match status" value="6"/>
</dbReference>
<dbReference type="PANTHER" id="PTHR22906">
    <property type="entry name" value="PROPERDIN"/>
    <property type="match status" value="1"/>
</dbReference>
<dbReference type="InterPro" id="IPR052065">
    <property type="entry name" value="Compl_asym_regulator"/>
</dbReference>